<reference evidence="7 8" key="1">
    <citation type="journal article" date="2015" name="Stand. Genomic Sci.">
        <title>Genomic Encyclopedia of Bacterial and Archaeal Type Strains, Phase III: the genomes of soil and plant-associated and newly described type strains.</title>
        <authorList>
            <person name="Whitman W.B."/>
            <person name="Woyke T."/>
            <person name="Klenk H.P."/>
            <person name="Zhou Y."/>
            <person name="Lilburn T.G."/>
            <person name="Beck B.J."/>
            <person name="De Vos P."/>
            <person name="Vandamme P."/>
            <person name="Eisen J.A."/>
            <person name="Garrity G."/>
            <person name="Hugenholtz P."/>
            <person name="Kyrpides N.C."/>
        </authorList>
    </citation>
    <scope>NUCLEOTIDE SEQUENCE [LARGE SCALE GENOMIC DNA]</scope>
    <source>
        <strain evidence="7 8">CGMCC 1.10685</strain>
    </source>
</reference>
<proteinExistence type="predicted"/>
<dbReference type="EMBL" id="VLKW01000011">
    <property type="protein sequence ID" value="TWI43707.1"/>
    <property type="molecule type" value="Genomic_DNA"/>
</dbReference>
<feature type="domain" description="TonB C-terminal" evidence="5">
    <location>
        <begin position="1"/>
        <end position="60"/>
    </location>
</feature>
<reference evidence="7" key="2">
    <citation type="submission" date="2019-07" db="EMBL/GenBank/DDBJ databases">
        <authorList>
            <person name="Whitman W."/>
            <person name="Huntemann M."/>
            <person name="Clum A."/>
            <person name="Pillay M."/>
            <person name="Palaniappan K."/>
            <person name="Varghese N."/>
            <person name="Mikhailova N."/>
            <person name="Stamatis D."/>
            <person name="Reddy T."/>
            <person name="Daum C."/>
            <person name="Shapiro N."/>
            <person name="Ivanova N."/>
            <person name="Kyrpides N."/>
            <person name="Woyke T."/>
        </authorList>
    </citation>
    <scope>NUCLEOTIDE SEQUENCE</scope>
    <source>
        <strain evidence="7">CGMCC 1.10685</strain>
    </source>
</reference>
<evidence type="ECO:0000256" key="4">
    <source>
        <dbReference type="ARBA" id="ARBA00023136"/>
    </source>
</evidence>
<evidence type="ECO:0000313" key="6">
    <source>
        <dbReference type="EMBL" id="QGZ42556.1"/>
    </source>
</evidence>
<dbReference type="Proteomes" id="UP000315112">
    <property type="component" value="Unassembled WGS sequence"/>
</dbReference>
<name>A0A562PGZ7_9BURK</name>
<evidence type="ECO:0000313" key="8">
    <source>
        <dbReference type="Proteomes" id="UP000315112"/>
    </source>
</evidence>
<dbReference type="Proteomes" id="UP000437862">
    <property type="component" value="Chromosome"/>
</dbReference>
<evidence type="ECO:0000256" key="3">
    <source>
        <dbReference type="ARBA" id="ARBA00022989"/>
    </source>
</evidence>
<evidence type="ECO:0000256" key="1">
    <source>
        <dbReference type="ARBA" id="ARBA00004167"/>
    </source>
</evidence>
<evidence type="ECO:0000313" key="9">
    <source>
        <dbReference type="Proteomes" id="UP000437862"/>
    </source>
</evidence>
<dbReference type="SUPFAM" id="SSF74653">
    <property type="entry name" value="TolA/TonB C-terminal domain"/>
    <property type="match status" value="1"/>
</dbReference>
<dbReference type="EMBL" id="CP046904">
    <property type="protein sequence ID" value="QGZ42556.1"/>
    <property type="molecule type" value="Genomic_DNA"/>
</dbReference>
<protein>
    <submittedName>
        <fullName evidence="7">TonB family protein</fullName>
    </submittedName>
</protein>
<dbReference type="InterPro" id="IPR006260">
    <property type="entry name" value="TonB/TolA_C"/>
</dbReference>
<sequence length="60" mass="6678">MGTTELTFNYGPDGKAVNIRLRKSSGYAVLDEAAFEALALCVFRPDSTDTQSVSYRFHMQ</sequence>
<keyword evidence="2" id="KW-0812">Transmembrane</keyword>
<dbReference type="PROSITE" id="PS52015">
    <property type="entry name" value="TONB_CTD"/>
    <property type="match status" value="1"/>
</dbReference>
<keyword evidence="9" id="KW-1185">Reference proteome</keyword>
<keyword evidence="4" id="KW-0472">Membrane</keyword>
<organism evidence="7 8">
    <name type="scientific">Pseudoduganella flava</name>
    <dbReference type="NCBI Taxonomy" id="871742"/>
    <lineage>
        <taxon>Bacteria</taxon>
        <taxon>Pseudomonadati</taxon>
        <taxon>Pseudomonadota</taxon>
        <taxon>Betaproteobacteria</taxon>
        <taxon>Burkholderiales</taxon>
        <taxon>Oxalobacteraceae</taxon>
        <taxon>Telluria group</taxon>
        <taxon>Pseudoduganella</taxon>
    </lineage>
</organism>
<dbReference type="Gene3D" id="3.30.1150.10">
    <property type="match status" value="1"/>
</dbReference>
<keyword evidence="3" id="KW-1133">Transmembrane helix</keyword>
<dbReference type="NCBIfam" id="TIGR01352">
    <property type="entry name" value="tonB_Cterm"/>
    <property type="match status" value="1"/>
</dbReference>
<dbReference type="OrthoDB" id="9792439at2"/>
<reference evidence="6 9" key="3">
    <citation type="submission" date="2019-12" db="EMBL/GenBank/DDBJ databases">
        <title>Draft Genome Sequences of Six Type Strains of the Genus Massilia.</title>
        <authorList>
            <person name="Miess H."/>
            <person name="Frediansyah A."/>
            <person name="Goeker M."/>
            <person name="Gross H."/>
        </authorList>
    </citation>
    <scope>NUCLEOTIDE SEQUENCE [LARGE SCALE GENOMIC DNA]</scope>
    <source>
        <strain evidence="6 9">DSM 26639</strain>
    </source>
</reference>
<dbReference type="GO" id="GO:0016020">
    <property type="term" value="C:membrane"/>
    <property type="evidence" value="ECO:0007669"/>
    <property type="project" value="UniProtKB-SubCell"/>
</dbReference>
<evidence type="ECO:0000259" key="5">
    <source>
        <dbReference type="PROSITE" id="PS52015"/>
    </source>
</evidence>
<dbReference type="GO" id="GO:0055085">
    <property type="term" value="P:transmembrane transport"/>
    <property type="evidence" value="ECO:0007669"/>
    <property type="project" value="InterPro"/>
</dbReference>
<gene>
    <name evidence="6" type="ORF">GO485_28330</name>
    <name evidence="7" type="ORF">IP92_04760</name>
</gene>
<dbReference type="InterPro" id="IPR037682">
    <property type="entry name" value="TonB_C"/>
</dbReference>
<dbReference type="Pfam" id="PF03544">
    <property type="entry name" value="TonB_C"/>
    <property type="match status" value="1"/>
</dbReference>
<evidence type="ECO:0000256" key="2">
    <source>
        <dbReference type="ARBA" id="ARBA00022692"/>
    </source>
</evidence>
<dbReference type="RefSeq" id="WP_145879937.1">
    <property type="nucleotide sequence ID" value="NZ_CP046904.1"/>
</dbReference>
<comment type="subcellular location">
    <subcellularLocation>
        <location evidence="1">Membrane</location>
        <topology evidence="1">Single-pass membrane protein</topology>
    </subcellularLocation>
</comment>
<dbReference type="AlphaFoldDB" id="A0A562PGZ7"/>
<evidence type="ECO:0000313" key="7">
    <source>
        <dbReference type="EMBL" id="TWI43707.1"/>
    </source>
</evidence>
<accession>A0A562PGZ7</accession>